<protein>
    <submittedName>
        <fullName evidence="1">Uncharacterized protein</fullName>
    </submittedName>
</protein>
<comment type="caution">
    <text evidence="1">The sequence shown here is derived from an EMBL/GenBank/DDBJ whole genome shotgun (WGS) entry which is preliminary data.</text>
</comment>
<sequence length="93" mass="9768">MRVAFTAQEHALVAEAALSAGAAVGAWLGEQALQAAAPEATPDSLRGVVAELLRLRLELTAAAELVDRGELARLIDRLDELLDRLVAGAGRVR</sequence>
<dbReference type="RefSeq" id="WP_379570814.1">
    <property type="nucleotide sequence ID" value="NZ_JBHSQK010000096.1"/>
</dbReference>
<name>A0ABW1IEQ7_9PSEU</name>
<dbReference type="Proteomes" id="UP001596119">
    <property type="component" value="Unassembled WGS sequence"/>
</dbReference>
<proteinExistence type="predicted"/>
<dbReference type="EMBL" id="JBHSQK010000096">
    <property type="protein sequence ID" value="MFC5952171.1"/>
    <property type="molecule type" value="Genomic_DNA"/>
</dbReference>
<keyword evidence="2" id="KW-1185">Reference proteome</keyword>
<reference evidence="2" key="1">
    <citation type="journal article" date="2019" name="Int. J. Syst. Evol. Microbiol.">
        <title>The Global Catalogue of Microorganisms (GCM) 10K type strain sequencing project: providing services to taxonomists for standard genome sequencing and annotation.</title>
        <authorList>
            <consortium name="The Broad Institute Genomics Platform"/>
            <consortium name="The Broad Institute Genome Sequencing Center for Infectious Disease"/>
            <person name="Wu L."/>
            <person name="Ma J."/>
        </authorList>
    </citation>
    <scope>NUCLEOTIDE SEQUENCE [LARGE SCALE GENOMIC DNA]</scope>
    <source>
        <strain evidence="2">CGMCC 4.7397</strain>
    </source>
</reference>
<accession>A0ABW1IEQ7</accession>
<gene>
    <name evidence="1" type="ORF">ACFQH9_28290</name>
</gene>
<evidence type="ECO:0000313" key="1">
    <source>
        <dbReference type="EMBL" id="MFC5952171.1"/>
    </source>
</evidence>
<evidence type="ECO:0000313" key="2">
    <source>
        <dbReference type="Proteomes" id="UP001596119"/>
    </source>
</evidence>
<organism evidence="1 2">
    <name type="scientific">Pseudonocardia lutea</name>
    <dbReference type="NCBI Taxonomy" id="2172015"/>
    <lineage>
        <taxon>Bacteria</taxon>
        <taxon>Bacillati</taxon>
        <taxon>Actinomycetota</taxon>
        <taxon>Actinomycetes</taxon>
        <taxon>Pseudonocardiales</taxon>
        <taxon>Pseudonocardiaceae</taxon>
        <taxon>Pseudonocardia</taxon>
    </lineage>
</organism>